<keyword evidence="1" id="KW-1133">Transmembrane helix</keyword>
<dbReference type="Proteomes" id="UP000054007">
    <property type="component" value="Unassembled WGS sequence"/>
</dbReference>
<keyword evidence="1" id="KW-0812">Transmembrane</keyword>
<feature type="transmembrane region" description="Helical" evidence="1">
    <location>
        <begin position="184"/>
        <end position="209"/>
    </location>
</feature>
<feature type="transmembrane region" description="Helical" evidence="1">
    <location>
        <begin position="119"/>
        <end position="141"/>
    </location>
</feature>
<evidence type="ECO:0000313" key="4">
    <source>
        <dbReference type="Proteomes" id="UP000054007"/>
    </source>
</evidence>
<feature type="signal peptide" evidence="2">
    <location>
        <begin position="1"/>
        <end position="23"/>
    </location>
</feature>
<evidence type="ECO:0000256" key="2">
    <source>
        <dbReference type="SAM" id="SignalP"/>
    </source>
</evidence>
<protein>
    <recommendedName>
        <fullName evidence="5">Hydrophobin</fullName>
    </recommendedName>
</protein>
<proteinExistence type="predicted"/>
<keyword evidence="2" id="KW-0732">Signal</keyword>
<reference evidence="3 4" key="1">
    <citation type="journal article" date="2015" name="Fungal Genet. Biol.">
        <title>Evolution of novel wood decay mechanisms in Agaricales revealed by the genome sequences of Fistulina hepatica and Cylindrobasidium torrendii.</title>
        <authorList>
            <person name="Floudas D."/>
            <person name="Held B.W."/>
            <person name="Riley R."/>
            <person name="Nagy L.G."/>
            <person name="Koehler G."/>
            <person name="Ransdell A.S."/>
            <person name="Younus H."/>
            <person name="Chow J."/>
            <person name="Chiniquy J."/>
            <person name="Lipzen A."/>
            <person name="Tritt A."/>
            <person name="Sun H."/>
            <person name="Haridas S."/>
            <person name="LaButti K."/>
            <person name="Ohm R.A."/>
            <person name="Kues U."/>
            <person name="Blanchette R.A."/>
            <person name="Grigoriev I.V."/>
            <person name="Minto R.E."/>
            <person name="Hibbett D.S."/>
        </authorList>
    </citation>
    <scope>NUCLEOTIDE SEQUENCE [LARGE SCALE GENOMIC DNA]</scope>
    <source>
        <strain evidence="3 4">FP15055 ss-10</strain>
    </source>
</reference>
<feature type="chain" id="PRO_5002317376" description="Hydrophobin" evidence="2">
    <location>
        <begin position="24"/>
        <end position="238"/>
    </location>
</feature>
<name>A0A0D7BKF4_9AGAR</name>
<dbReference type="EMBL" id="KN880465">
    <property type="protein sequence ID" value="KIY70604.1"/>
    <property type="molecule type" value="Genomic_DNA"/>
</dbReference>
<sequence length="238" mass="24325">MPSFTKIFSFAALGLAAIAGVSASPASITPNTAARSLEVARSDCNCNPIGATITTLVGNVEAIVSPVITGTAATVNVEVVKGCIADIKAEVNVAVLGINAAADLEVNLNTVTGPVTVKALALLLCRLLALVGTLVKVVFGLLSTADCNILKPLLAELLILVCDLLRIVVGLVNGLLKELTICILAYVVNIGVVVNVTLCKLLGYVISILGCDLNALLGWCNYGLGVVASIVVYLGVSL</sequence>
<accession>A0A0D7BKF4</accession>
<evidence type="ECO:0008006" key="5">
    <source>
        <dbReference type="Google" id="ProtNLM"/>
    </source>
</evidence>
<organism evidence="3 4">
    <name type="scientific">Cylindrobasidium torrendii FP15055 ss-10</name>
    <dbReference type="NCBI Taxonomy" id="1314674"/>
    <lineage>
        <taxon>Eukaryota</taxon>
        <taxon>Fungi</taxon>
        <taxon>Dikarya</taxon>
        <taxon>Basidiomycota</taxon>
        <taxon>Agaricomycotina</taxon>
        <taxon>Agaricomycetes</taxon>
        <taxon>Agaricomycetidae</taxon>
        <taxon>Agaricales</taxon>
        <taxon>Marasmiineae</taxon>
        <taxon>Physalacriaceae</taxon>
        <taxon>Cylindrobasidium</taxon>
    </lineage>
</organism>
<feature type="transmembrane region" description="Helical" evidence="1">
    <location>
        <begin position="153"/>
        <end position="172"/>
    </location>
</feature>
<evidence type="ECO:0000313" key="3">
    <source>
        <dbReference type="EMBL" id="KIY70604.1"/>
    </source>
</evidence>
<gene>
    <name evidence="3" type="ORF">CYLTODRAFT_487889</name>
</gene>
<evidence type="ECO:0000256" key="1">
    <source>
        <dbReference type="SAM" id="Phobius"/>
    </source>
</evidence>
<keyword evidence="4" id="KW-1185">Reference proteome</keyword>
<dbReference type="AlphaFoldDB" id="A0A0D7BKF4"/>
<keyword evidence="1" id="KW-0472">Membrane</keyword>
<feature type="transmembrane region" description="Helical" evidence="1">
    <location>
        <begin position="216"/>
        <end position="236"/>
    </location>
</feature>